<dbReference type="Proteomes" id="UP001649230">
    <property type="component" value="Chromosome"/>
</dbReference>
<dbReference type="EMBL" id="CP090978">
    <property type="protein sequence ID" value="UJF33116.1"/>
    <property type="molecule type" value="Genomic_DNA"/>
</dbReference>
<feature type="compositionally biased region" description="Basic and acidic residues" evidence="6">
    <location>
        <begin position="1"/>
        <end position="19"/>
    </location>
</feature>
<feature type="transmembrane region" description="Helical" evidence="7">
    <location>
        <begin position="279"/>
        <end position="299"/>
    </location>
</feature>
<reference evidence="8 9" key="1">
    <citation type="journal article" date="2024" name="Int. J. Syst. Evol. Microbiol.">
        <title>Paenibacillus hexagrammi sp. nov., a novel bacterium isolated from the gut content of Hexagrammos agrammus.</title>
        <authorList>
            <person name="Jung H.K."/>
            <person name="Kim D.G."/>
            <person name="Zin H."/>
            <person name="Park J."/>
            <person name="Jung H."/>
            <person name="Kim Y.O."/>
            <person name="Kong H.J."/>
            <person name="Kim J.W."/>
            <person name="Kim Y.S."/>
        </authorList>
    </citation>
    <scope>NUCLEOTIDE SEQUENCE [LARGE SCALE GENOMIC DNA]</scope>
    <source>
        <strain evidence="8 9">YPD9-1</strain>
    </source>
</reference>
<feature type="transmembrane region" description="Helical" evidence="7">
    <location>
        <begin position="181"/>
        <end position="199"/>
    </location>
</feature>
<feature type="transmembrane region" description="Helical" evidence="7">
    <location>
        <begin position="111"/>
        <end position="137"/>
    </location>
</feature>
<feature type="transmembrane region" description="Helical" evidence="7">
    <location>
        <begin position="331"/>
        <end position="351"/>
    </location>
</feature>
<feature type="region of interest" description="Disordered" evidence="6">
    <location>
        <begin position="1"/>
        <end position="23"/>
    </location>
</feature>
<evidence type="ECO:0000256" key="4">
    <source>
        <dbReference type="ARBA" id="ARBA00022989"/>
    </source>
</evidence>
<dbReference type="PANTHER" id="PTHR30250">
    <property type="entry name" value="PST FAMILY PREDICTED COLANIC ACID TRANSPORTER"/>
    <property type="match status" value="1"/>
</dbReference>
<evidence type="ECO:0000256" key="1">
    <source>
        <dbReference type="ARBA" id="ARBA00004651"/>
    </source>
</evidence>
<dbReference type="InterPro" id="IPR050833">
    <property type="entry name" value="Poly_Biosynth_Transport"/>
</dbReference>
<comment type="subcellular location">
    <subcellularLocation>
        <location evidence="1">Cell membrane</location>
        <topology evidence="1">Multi-pass membrane protein</topology>
    </subcellularLocation>
</comment>
<feature type="transmembrane region" description="Helical" evidence="7">
    <location>
        <begin position="403"/>
        <end position="425"/>
    </location>
</feature>
<keyword evidence="9" id="KW-1185">Reference proteome</keyword>
<sequence>MSDKVRTADGEGGRPHSSEAKPSGAKLLKGAAVLGLATIVSKLLGTLQKIPLQNVAGDTVFGIYNAVYPLYILILFAATAGFPVAVSKFVAEQAAKGDVQGTIRIVAVSSLLLSGTGVILFILLYTGAGTIAAWIGISQTEKAIRSISYALLVSPVMAVLRGYFQGYQNMMPTAVSQVMEQLIRVITMVALLLYCMSIALNEEWIAAGATFGSVTGAVAGLTVMLVYWRRERRYGALQGGVSSMAASQNREGSPASDGEQARYGEGVVQRGYLYWAKRIAVYAIPICMGAIVVPILNLVDTFTMPRLLAAAVSNEAEAMRQFGLYNRGLPLVQLVVMIASSMSAILVPAIAAAKVQGEHLLVRQRAEMAVRLAWLIGLGASFGLAFAAVPINIMLYASSDASWTMAVLAFTALFSTLNAVTASVLQGAGAIRTPAKALLIATALKALGNVWLLPRWGIDGAALSAVIAYAAAAGLNLVQLVRCTGARFPLRQYAMEAHGGRGPHGRLARSAAALGQAGNCGLACAGAMGLERHRLNWRSRRRGRLRARAAAQRQHQPRGAAADAGAGPEAGAGPGEAAAACAKRAVARPRGRSRSASKQSAPSQALCP</sequence>
<dbReference type="PANTHER" id="PTHR30250:SF29">
    <property type="entry name" value="POLYSACCHARIDE BIOSYNTHESIS PROTEIN C-TERMINAL DOMAIN-CONTAINING PROTEIN"/>
    <property type="match status" value="1"/>
</dbReference>
<keyword evidence="3 7" id="KW-0812">Transmembrane</keyword>
<feature type="transmembrane region" description="Helical" evidence="7">
    <location>
        <begin position="460"/>
        <end position="481"/>
    </location>
</feature>
<feature type="compositionally biased region" description="Low complexity" evidence="6">
    <location>
        <begin position="548"/>
        <end position="567"/>
    </location>
</feature>
<evidence type="ECO:0000313" key="8">
    <source>
        <dbReference type="EMBL" id="UJF33116.1"/>
    </source>
</evidence>
<keyword evidence="4 7" id="KW-1133">Transmembrane helix</keyword>
<feature type="transmembrane region" description="Helical" evidence="7">
    <location>
        <begin position="437"/>
        <end position="454"/>
    </location>
</feature>
<dbReference type="Pfam" id="PF01943">
    <property type="entry name" value="Polysacc_synt"/>
    <property type="match status" value="1"/>
</dbReference>
<dbReference type="InterPro" id="IPR002797">
    <property type="entry name" value="Polysacc_synth"/>
</dbReference>
<feature type="transmembrane region" description="Helical" evidence="7">
    <location>
        <begin position="68"/>
        <end position="90"/>
    </location>
</feature>
<name>A0ABY3SGQ2_9BACL</name>
<evidence type="ECO:0000256" key="2">
    <source>
        <dbReference type="ARBA" id="ARBA00022475"/>
    </source>
</evidence>
<evidence type="ECO:0000256" key="6">
    <source>
        <dbReference type="SAM" id="MobiDB-lite"/>
    </source>
</evidence>
<accession>A0ABY3SGQ2</accession>
<feature type="region of interest" description="Disordered" evidence="6">
    <location>
        <begin position="541"/>
        <end position="608"/>
    </location>
</feature>
<feature type="transmembrane region" description="Helical" evidence="7">
    <location>
        <begin position="27"/>
        <end position="48"/>
    </location>
</feature>
<feature type="transmembrane region" description="Helical" evidence="7">
    <location>
        <begin position="143"/>
        <end position="160"/>
    </location>
</feature>
<feature type="transmembrane region" description="Helical" evidence="7">
    <location>
        <begin position="205"/>
        <end position="228"/>
    </location>
</feature>
<evidence type="ECO:0000256" key="7">
    <source>
        <dbReference type="SAM" id="Phobius"/>
    </source>
</evidence>
<feature type="compositionally biased region" description="Polar residues" evidence="6">
    <location>
        <begin position="596"/>
        <end position="608"/>
    </location>
</feature>
<dbReference type="InterPro" id="IPR024923">
    <property type="entry name" value="PG_synth_SpoVB"/>
</dbReference>
<feature type="compositionally biased region" description="Low complexity" evidence="6">
    <location>
        <begin position="575"/>
        <end position="584"/>
    </location>
</feature>
<evidence type="ECO:0000313" key="9">
    <source>
        <dbReference type="Proteomes" id="UP001649230"/>
    </source>
</evidence>
<proteinExistence type="predicted"/>
<feature type="transmembrane region" description="Helical" evidence="7">
    <location>
        <begin position="372"/>
        <end position="397"/>
    </location>
</feature>
<keyword evidence="5 7" id="KW-0472">Membrane</keyword>
<evidence type="ECO:0000256" key="5">
    <source>
        <dbReference type="ARBA" id="ARBA00023136"/>
    </source>
</evidence>
<organism evidence="8 9">
    <name type="scientific">Paenibacillus hexagrammi</name>
    <dbReference type="NCBI Taxonomy" id="2908839"/>
    <lineage>
        <taxon>Bacteria</taxon>
        <taxon>Bacillati</taxon>
        <taxon>Bacillota</taxon>
        <taxon>Bacilli</taxon>
        <taxon>Bacillales</taxon>
        <taxon>Paenibacillaceae</taxon>
        <taxon>Paenibacillus</taxon>
    </lineage>
</organism>
<evidence type="ECO:0000256" key="3">
    <source>
        <dbReference type="ARBA" id="ARBA00022692"/>
    </source>
</evidence>
<keyword evidence="2" id="KW-1003">Cell membrane</keyword>
<protein>
    <submittedName>
        <fullName evidence="8">Polysaccharide biosynthesis protein</fullName>
    </submittedName>
</protein>
<dbReference type="RefSeq" id="WP_235119456.1">
    <property type="nucleotide sequence ID" value="NZ_CP090978.1"/>
</dbReference>
<dbReference type="CDD" id="cd13124">
    <property type="entry name" value="MATE_SpoVB_like"/>
    <property type="match status" value="1"/>
</dbReference>
<feature type="compositionally biased region" description="Basic residues" evidence="6">
    <location>
        <begin position="585"/>
        <end position="595"/>
    </location>
</feature>
<gene>
    <name evidence="8" type="ORF">L0M14_26795</name>
</gene>